<dbReference type="Gene3D" id="1.10.510.10">
    <property type="entry name" value="Transferase(Phosphotransferase) domain 1"/>
    <property type="match status" value="1"/>
</dbReference>
<proteinExistence type="inferred from homology"/>
<dbReference type="InterPro" id="IPR000719">
    <property type="entry name" value="Prot_kinase_dom"/>
</dbReference>
<keyword evidence="5" id="KW-0723">Serine/threonine-protein kinase</keyword>
<dbReference type="InterPro" id="IPR000253">
    <property type="entry name" value="FHA_dom"/>
</dbReference>
<dbReference type="SMART" id="SM00220">
    <property type="entry name" value="S_TKc"/>
    <property type="match status" value="1"/>
</dbReference>
<dbReference type="PANTHER" id="PTHR24347">
    <property type="entry name" value="SERINE/THREONINE-PROTEIN KINASE"/>
    <property type="match status" value="1"/>
</dbReference>
<feature type="binding site" evidence="4">
    <location>
        <position position="161"/>
    </location>
    <ligand>
        <name>ATP</name>
        <dbReference type="ChEBI" id="CHEBI:30616"/>
    </ligand>
</feature>
<keyword evidence="3 4" id="KW-0067">ATP-binding</keyword>
<evidence type="ECO:0000259" key="6">
    <source>
        <dbReference type="PROSITE" id="PS50006"/>
    </source>
</evidence>
<dbReference type="PROSITE" id="PS00107">
    <property type="entry name" value="PROTEIN_KINASE_ATP"/>
    <property type="match status" value="1"/>
</dbReference>
<dbReference type="GeneID" id="30992127"/>
<keyword evidence="9" id="KW-1185">Reference proteome</keyword>
<dbReference type="STRING" id="983966.A0A1E4S7M8"/>
<name>A0A1E4S7M8_CYBJN</name>
<dbReference type="GO" id="GO:0005524">
    <property type="term" value="F:ATP binding"/>
    <property type="evidence" value="ECO:0007669"/>
    <property type="project" value="UniProtKB-UniRule"/>
</dbReference>
<dbReference type="Pfam" id="PF00498">
    <property type="entry name" value="FHA"/>
    <property type="match status" value="1"/>
</dbReference>
<dbReference type="InterPro" id="IPR011009">
    <property type="entry name" value="Kinase-like_dom_sf"/>
</dbReference>
<keyword evidence="2 4" id="KW-0547">Nucleotide-binding</keyword>
<feature type="domain" description="Protein kinase" evidence="7">
    <location>
        <begin position="132"/>
        <end position="413"/>
    </location>
</feature>
<dbReference type="InterPro" id="IPR008271">
    <property type="entry name" value="Ser/Thr_kinase_AS"/>
</dbReference>
<keyword evidence="8" id="KW-0418">Kinase</keyword>
<gene>
    <name evidence="8" type="ORF">CYBJADRAFT_48834</name>
</gene>
<dbReference type="EMBL" id="KV453926">
    <property type="protein sequence ID" value="ODV75509.1"/>
    <property type="molecule type" value="Genomic_DNA"/>
</dbReference>
<dbReference type="RefSeq" id="XP_020072548.1">
    <property type="nucleotide sequence ID" value="XM_020217731.1"/>
</dbReference>
<dbReference type="InterPro" id="IPR008984">
    <property type="entry name" value="SMAD_FHA_dom_sf"/>
</dbReference>
<dbReference type="OMA" id="VMLYICL"/>
<dbReference type="PROSITE" id="PS00108">
    <property type="entry name" value="PROTEIN_KINASE_ST"/>
    <property type="match status" value="1"/>
</dbReference>
<evidence type="ECO:0000256" key="3">
    <source>
        <dbReference type="ARBA" id="ARBA00022840"/>
    </source>
</evidence>
<dbReference type="Proteomes" id="UP000094389">
    <property type="component" value="Unassembled WGS sequence"/>
</dbReference>
<dbReference type="Pfam" id="PF00069">
    <property type="entry name" value="Pkinase"/>
    <property type="match status" value="1"/>
</dbReference>
<evidence type="ECO:0000256" key="2">
    <source>
        <dbReference type="ARBA" id="ARBA00022741"/>
    </source>
</evidence>
<dbReference type="SMART" id="SM00240">
    <property type="entry name" value="FHA"/>
    <property type="match status" value="1"/>
</dbReference>
<feature type="domain" description="FHA" evidence="6">
    <location>
        <begin position="26"/>
        <end position="80"/>
    </location>
</feature>
<sequence length="455" mass="50930">MKEPLAHLFSLISGASHIAISGDKCTVIGRSRKCDFVLDGKDISTVHCELTPVFNEATGMTFLNIVDKSSNGTFVNGSKISNDNVILKDGDKINLAKSGSYVVRYGRSLFDANKESRPTDIAQTKKMFSDLYRMGEQLGTGHYATVNEAFDKRTGVAVAVKVFKPQRADDAKSAMQFNQEMEVLMSIKHENIVELIDAFIEPNNKYNVTTYLVLEKVNGGELFTRIVKKQFLREDETKHIFKQLLQGLSYLHERDILHRDIKPENILLNIRKRTSPSQEQTGPWDDDELDVEVKIADFGLSKVIGEYEFTNTLCGTPAYVAPEVLGSTRKYSKEVDLWSSGVLLYVCLVGFPPFSDELGPPSMREQIMQAKYAFYSPYFDQIDDLALDLIARLLMKDPSKRLDIRGAIAHPWFTASPATEGRAQVEVTRSPVKGAPPKTYTELSALQDMEISSSP</sequence>
<dbReference type="GO" id="GO:0004674">
    <property type="term" value="F:protein serine/threonine kinase activity"/>
    <property type="evidence" value="ECO:0007669"/>
    <property type="project" value="UniProtKB-KW"/>
</dbReference>
<dbReference type="CDD" id="cd05117">
    <property type="entry name" value="STKc_CAMK"/>
    <property type="match status" value="1"/>
</dbReference>
<evidence type="ECO:0000256" key="5">
    <source>
        <dbReference type="RuleBase" id="RU000304"/>
    </source>
</evidence>
<dbReference type="InterPro" id="IPR017441">
    <property type="entry name" value="Protein_kinase_ATP_BS"/>
</dbReference>
<keyword evidence="8" id="KW-0808">Transferase</keyword>
<evidence type="ECO:0000313" key="9">
    <source>
        <dbReference type="Proteomes" id="UP000094389"/>
    </source>
</evidence>
<comment type="similarity">
    <text evidence="1">Belongs to the protein kinase superfamily. CAMK Ser/Thr protein kinase family. CHEK2 subfamily.</text>
</comment>
<dbReference type="SUPFAM" id="SSF49879">
    <property type="entry name" value="SMAD/FHA domain"/>
    <property type="match status" value="1"/>
</dbReference>
<accession>A0A1E4S7M8</accession>
<protein>
    <submittedName>
        <fullName evidence="8">Pkinase-domain-containing protein</fullName>
    </submittedName>
</protein>
<dbReference type="AlphaFoldDB" id="A0A1E4S7M8"/>
<evidence type="ECO:0000259" key="7">
    <source>
        <dbReference type="PROSITE" id="PS50011"/>
    </source>
</evidence>
<organism evidence="8 9">
    <name type="scientific">Cyberlindnera jadinii (strain ATCC 18201 / CBS 1600 / BCRC 20928 / JCM 3617 / NBRC 0987 / NRRL Y-1542)</name>
    <name type="common">Torula yeast</name>
    <name type="synonym">Candida utilis</name>
    <dbReference type="NCBI Taxonomy" id="983966"/>
    <lineage>
        <taxon>Eukaryota</taxon>
        <taxon>Fungi</taxon>
        <taxon>Dikarya</taxon>
        <taxon>Ascomycota</taxon>
        <taxon>Saccharomycotina</taxon>
        <taxon>Saccharomycetes</taxon>
        <taxon>Phaffomycetales</taxon>
        <taxon>Phaffomycetaceae</taxon>
        <taxon>Cyberlindnera</taxon>
    </lineage>
</organism>
<dbReference type="SUPFAM" id="SSF56112">
    <property type="entry name" value="Protein kinase-like (PK-like)"/>
    <property type="match status" value="1"/>
</dbReference>
<dbReference type="PROSITE" id="PS50011">
    <property type="entry name" value="PROTEIN_KINASE_DOM"/>
    <property type="match status" value="1"/>
</dbReference>
<evidence type="ECO:0000256" key="4">
    <source>
        <dbReference type="PROSITE-ProRule" id="PRU10141"/>
    </source>
</evidence>
<dbReference type="Gene3D" id="2.60.200.20">
    <property type="match status" value="1"/>
</dbReference>
<dbReference type="OrthoDB" id="407410at2759"/>
<evidence type="ECO:0000256" key="1">
    <source>
        <dbReference type="ARBA" id="ARBA00005575"/>
    </source>
</evidence>
<dbReference type="PROSITE" id="PS50006">
    <property type="entry name" value="FHA_DOMAIN"/>
    <property type="match status" value="1"/>
</dbReference>
<reference evidence="8 9" key="1">
    <citation type="journal article" date="2016" name="Proc. Natl. Acad. Sci. U.S.A.">
        <title>Comparative genomics of biotechnologically important yeasts.</title>
        <authorList>
            <person name="Riley R."/>
            <person name="Haridas S."/>
            <person name="Wolfe K.H."/>
            <person name="Lopes M.R."/>
            <person name="Hittinger C.T."/>
            <person name="Goeker M."/>
            <person name="Salamov A.A."/>
            <person name="Wisecaver J.H."/>
            <person name="Long T.M."/>
            <person name="Calvey C.H."/>
            <person name="Aerts A.L."/>
            <person name="Barry K.W."/>
            <person name="Choi C."/>
            <person name="Clum A."/>
            <person name="Coughlan A.Y."/>
            <person name="Deshpande S."/>
            <person name="Douglass A.P."/>
            <person name="Hanson S.J."/>
            <person name="Klenk H.-P."/>
            <person name="LaButti K.M."/>
            <person name="Lapidus A."/>
            <person name="Lindquist E.A."/>
            <person name="Lipzen A.M."/>
            <person name="Meier-Kolthoff J.P."/>
            <person name="Ohm R.A."/>
            <person name="Otillar R.P."/>
            <person name="Pangilinan J.L."/>
            <person name="Peng Y."/>
            <person name="Rokas A."/>
            <person name="Rosa C.A."/>
            <person name="Scheuner C."/>
            <person name="Sibirny A.A."/>
            <person name="Slot J.C."/>
            <person name="Stielow J.B."/>
            <person name="Sun H."/>
            <person name="Kurtzman C.P."/>
            <person name="Blackwell M."/>
            <person name="Grigoriev I.V."/>
            <person name="Jeffries T.W."/>
        </authorList>
    </citation>
    <scope>NUCLEOTIDE SEQUENCE [LARGE SCALE GENOMIC DNA]</scope>
    <source>
        <strain evidence="9">ATCC 18201 / CBS 1600 / BCRC 20928 / JCM 3617 / NBRC 0987 / NRRL Y-1542</strain>
    </source>
</reference>
<evidence type="ECO:0000313" key="8">
    <source>
        <dbReference type="EMBL" id="ODV75509.1"/>
    </source>
</evidence>